<organism evidence="6 7">
    <name type="scientific">[Eubacterium] siraeum</name>
    <dbReference type="NCBI Taxonomy" id="39492"/>
    <lineage>
        <taxon>Bacteria</taxon>
        <taxon>Bacillati</taxon>
        <taxon>Bacillota</taxon>
        <taxon>Clostridia</taxon>
        <taxon>Eubacteriales</taxon>
        <taxon>Oscillospiraceae</taxon>
        <taxon>Oscillospiraceae incertae sedis</taxon>
    </lineage>
</organism>
<comment type="similarity">
    <text evidence="4">Belongs to the glycosyl hydrolase 5 (cellulase A) family.</text>
</comment>
<dbReference type="GO" id="GO:0008810">
    <property type="term" value="F:cellulase activity"/>
    <property type="evidence" value="ECO:0007669"/>
    <property type="project" value="UniProtKB-EC"/>
</dbReference>
<dbReference type="InterPro" id="IPR017853">
    <property type="entry name" value="GH"/>
</dbReference>
<reference evidence="6 7" key="1">
    <citation type="submission" date="2015-09" db="EMBL/GenBank/DDBJ databases">
        <authorList>
            <consortium name="Pathogen Informatics"/>
        </authorList>
    </citation>
    <scope>NUCLEOTIDE SEQUENCE [LARGE SCALE GENOMIC DNA]</scope>
    <source>
        <strain evidence="6 7">2789STDY5834928</strain>
    </source>
</reference>
<dbReference type="OrthoDB" id="9800955at2"/>
<dbReference type="InterPro" id="IPR001547">
    <property type="entry name" value="Glyco_hydro_5"/>
</dbReference>
<dbReference type="EC" id="3.2.1.4" evidence="6"/>
<evidence type="ECO:0000256" key="4">
    <source>
        <dbReference type="RuleBase" id="RU361153"/>
    </source>
</evidence>
<dbReference type="Pfam" id="PF00150">
    <property type="entry name" value="Cellulase"/>
    <property type="match status" value="1"/>
</dbReference>
<dbReference type="GO" id="GO:0009251">
    <property type="term" value="P:glucan catabolic process"/>
    <property type="evidence" value="ECO:0007669"/>
    <property type="project" value="TreeGrafter"/>
</dbReference>
<evidence type="ECO:0000256" key="3">
    <source>
        <dbReference type="ARBA" id="ARBA00023295"/>
    </source>
</evidence>
<evidence type="ECO:0000313" key="6">
    <source>
        <dbReference type="EMBL" id="CUQ87185.1"/>
    </source>
</evidence>
<keyword evidence="2 4" id="KW-0378">Hydrolase</keyword>
<dbReference type="SUPFAM" id="SSF51445">
    <property type="entry name" value="(Trans)glycosidases"/>
    <property type="match status" value="1"/>
</dbReference>
<dbReference type="EMBL" id="CZBY01000010">
    <property type="protein sequence ID" value="CUQ87185.1"/>
    <property type="molecule type" value="Genomic_DNA"/>
</dbReference>
<dbReference type="STRING" id="39492.ERS852540_01454"/>
<evidence type="ECO:0000313" key="7">
    <source>
        <dbReference type="Proteomes" id="UP000095662"/>
    </source>
</evidence>
<dbReference type="InterPro" id="IPR050386">
    <property type="entry name" value="Glycosyl_hydrolase_5"/>
</dbReference>
<proteinExistence type="inferred from homology"/>
<name>A0A174ZIN2_9FIRM</name>
<protein>
    <submittedName>
        <fullName evidence="6">Endoglucanase A</fullName>
        <ecNumber evidence="6">3.2.1.4</ecNumber>
    </submittedName>
</protein>
<dbReference type="PANTHER" id="PTHR31297">
    <property type="entry name" value="GLUCAN ENDO-1,6-BETA-GLUCOSIDASE B"/>
    <property type="match status" value="1"/>
</dbReference>
<keyword evidence="1" id="KW-0732">Signal</keyword>
<dbReference type="PANTHER" id="PTHR31297:SF17">
    <property type="entry name" value="ENDOGLUCANASE"/>
    <property type="match status" value="1"/>
</dbReference>
<dbReference type="GO" id="GO:0005576">
    <property type="term" value="C:extracellular region"/>
    <property type="evidence" value="ECO:0007669"/>
    <property type="project" value="TreeGrafter"/>
</dbReference>
<evidence type="ECO:0000259" key="5">
    <source>
        <dbReference type="Pfam" id="PF00150"/>
    </source>
</evidence>
<dbReference type="GO" id="GO:0009986">
    <property type="term" value="C:cell surface"/>
    <property type="evidence" value="ECO:0007669"/>
    <property type="project" value="TreeGrafter"/>
</dbReference>
<gene>
    <name evidence="6" type="primary">celA_4</name>
    <name evidence="6" type="ORF">ERS852540_01454</name>
</gene>
<evidence type="ECO:0000256" key="1">
    <source>
        <dbReference type="ARBA" id="ARBA00022729"/>
    </source>
</evidence>
<evidence type="ECO:0000256" key="2">
    <source>
        <dbReference type="ARBA" id="ARBA00022801"/>
    </source>
</evidence>
<dbReference type="GO" id="GO:0008422">
    <property type="term" value="F:beta-glucosidase activity"/>
    <property type="evidence" value="ECO:0007669"/>
    <property type="project" value="TreeGrafter"/>
</dbReference>
<dbReference type="Proteomes" id="UP000095662">
    <property type="component" value="Unassembled WGS sequence"/>
</dbReference>
<accession>A0A174ZIN2</accession>
<feature type="domain" description="Glycoside hydrolase family 5" evidence="5">
    <location>
        <begin position="74"/>
        <end position="361"/>
    </location>
</feature>
<keyword evidence="3 4" id="KW-0326">Glycosidase</keyword>
<dbReference type="Gene3D" id="3.20.20.80">
    <property type="entry name" value="Glycosidases"/>
    <property type="match status" value="1"/>
</dbReference>
<dbReference type="AlphaFoldDB" id="A0A174ZIN2"/>
<sequence length="584" mass="65507">MNRVSAVKIIGSIGLVISMLLNGCTTNSITDDNVSGNDLTATEVIRLMGNGINLGNTLEAYNHKSYVELGVDPTSFETLWGQPVTTRDMIDDMKAMGFDTLRIPVAWTNGINYESGDYTIDERLMNRVDEVVNYALDADMYVILNEHWDGSWWGMFGSADEAVREKGMALYKSMWTQISEHFSDYSYKLIFESANEELCHRLNDSDVTGTEGVLSEDECYETTNRINSEFVKLVRSTGGKNADRFLLIAGYNTDFRKTCDDRYQMPEDTAKDKLLLSVHYYTPWDYCSDGNAKRWGTPGDYEEQNSLFQMLTKFTDRGYGVVIGEYAVMGAANKPDRDKFYANLLDNCDLYNYCPVLWDCSDFYKRALRKTTDENIAKLYSDRRASTEEGKDYSEIQSAARERMDKSTKAAEDEFMAGVSIPASDDTAVAWIMYQSLDSSVQYCVGNKYDPTDMTLGIVANNAVITGEGTYTVSLDFSNCGIPKGVLFSALGIYNGEKFFPDYTISIDEVKVNGEVRELSGKEYTCSDDDNCTRVNLYNQWVTSIPDDCRCADGDNSGLSATVLSVKDNEILSTLEITFTYSAP</sequence>